<accession>A0A5S9NQ72</accession>
<evidence type="ECO:0000313" key="2">
    <source>
        <dbReference type="Proteomes" id="UP000441399"/>
    </source>
</evidence>
<organism evidence="1 2">
    <name type="scientific">BD1-7 clade bacterium</name>
    <dbReference type="NCBI Taxonomy" id="2029982"/>
    <lineage>
        <taxon>Bacteria</taxon>
        <taxon>Pseudomonadati</taxon>
        <taxon>Pseudomonadota</taxon>
        <taxon>Gammaproteobacteria</taxon>
        <taxon>Cellvibrionales</taxon>
        <taxon>Spongiibacteraceae</taxon>
        <taxon>BD1-7 clade</taxon>
    </lineage>
</organism>
<dbReference type="EMBL" id="CACSIO010000002">
    <property type="protein sequence ID" value="CAA0092553.1"/>
    <property type="molecule type" value="Genomic_DNA"/>
</dbReference>
<evidence type="ECO:0000313" key="1">
    <source>
        <dbReference type="EMBL" id="CAA0092553.1"/>
    </source>
</evidence>
<dbReference type="AlphaFoldDB" id="A0A5S9NQ72"/>
<dbReference type="Proteomes" id="UP000441399">
    <property type="component" value="Unassembled WGS sequence"/>
</dbReference>
<sequence>MECNSFGYYFNENLKALGLPTFNEAYSSAKNITEIVAGIGSYIW</sequence>
<name>A0A5S9NQ72_9GAMM</name>
<keyword evidence="2" id="KW-1185">Reference proteome</keyword>
<protein>
    <submittedName>
        <fullName evidence="1">Uncharacterized protein</fullName>
    </submittedName>
</protein>
<proteinExistence type="predicted"/>
<reference evidence="1 2" key="1">
    <citation type="submission" date="2019-11" db="EMBL/GenBank/DDBJ databases">
        <authorList>
            <person name="Holert J."/>
        </authorList>
    </citation>
    <scope>NUCLEOTIDE SEQUENCE [LARGE SCALE GENOMIC DNA]</scope>
    <source>
        <strain evidence="1">SB11_3</strain>
    </source>
</reference>
<gene>
    <name evidence="1" type="ORF">OPDIPICF_03830</name>
</gene>